<dbReference type="Proteomes" id="UP000003157">
    <property type="component" value="Unassembled WGS sequence"/>
</dbReference>
<keyword evidence="6" id="KW-1185">Reference proteome</keyword>
<comment type="caution">
    <text evidence="5">The sequence shown here is derived from an EMBL/GenBank/DDBJ whole genome shotgun (WGS) entry which is preliminary data.</text>
</comment>
<dbReference type="GO" id="GO:0005829">
    <property type="term" value="C:cytosol"/>
    <property type="evidence" value="ECO:0007669"/>
    <property type="project" value="TreeGrafter"/>
</dbReference>
<dbReference type="eggNOG" id="COG2723">
    <property type="taxonomic scope" value="Bacteria"/>
</dbReference>
<keyword evidence="2 5" id="KW-0378">Hydrolase</keyword>
<dbReference type="GO" id="GO:0008422">
    <property type="term" value="F:beta-glucosidase activity"/>
    <property type="evidence" value="ECO:0007669"/>
    <property type="project" value="TreeGrafter"/>
</dbReference>
<dbReference type="PANTHER" id="PTHR10353">
    <property type="entry name" value="GLYCOSYL HYDROLASE"/>
    <property type="match status" value="1"/>
</dbReference>
<evidence type="ECO:0000256" key="4">
    <source>
        <dbReference type="RuleBase" id="RU003690"/>
    </source>
</evidence>
<evidence type="ECO:0000313" key="5">
    <source>
        <dbReference type="EMBL" id="EFW06695.1"/>
    </source>
</evidence>
<dbReference type="GeneID" id="78229343"/>
<sequence>MFPNDFLWGASSSSAQIEGGYDSDGRGLSIWDVKKLNPGTCSFHYASDFYHHFKEDIALMAEMGFKAYRMSISWSRILPDGEGEINQRGIDFYRDVFHECHKYGIEPIVTIFHFDLPLALQQKYGGWNNRQMIDTYVNYCQILFKEYKDDVHYWLTYNEQNMLIFFGAVDMIGGTNQLQTGTDLYNQAHIQLIAQAKAMKLCHEMCPNAKIGPAPNITTSYPKTCSPMDYIASLNMDDLRNNFYLDALVFGTYPMSVWKYFKDNQIILDIHDGDFEILKEGHPDFIGFNCYGNDTTEYLEYYPLDMSDMVNADNREMSYLMKLMDKPGVGRASQNEYLSKGEDGHAYDPYCIRVTARRLTDRYHLPLIITENGYGRPDILEEDGTIHDSYRIEHLRETIRQMEIGIEEGANIFGYCPWSAVDLVSTREGITKRYGFIYVDRDEDDEKAKTASMKRYRKDSFYWYKKVIESNGKELD</sequence>
<dbReference type="SUPFAM" id="SSF51445">
    <property type="entry name" value="(Trans)glycosidases"/>
    <property type="match status" value="1"/>
</dbReference>
<accession>E7G644</accession>
<dbReference type="OrthoDB" id="2339329at2"/>
<dbReference type="Pfam" id="PF00232">
    <property type="entry name" value="Glyco_hydro_1"/>
    <property type="match status" value="1"/>
</dbReference>
<dbReference type="STRING" id="100884.GCA_000269565_01468"/>
<dbReference type="InterPro" id="IPR001360">
    <property type="entry name" value="Glyco_hydro_1"/>
</dbReference>
<evidence type="ECO:0000313" key="6">
    <source>
        <dbReference type="Proteomes" id="UP000003157"/>
    </source>
</evidence>
<dbReference type="FunFam" id="3.20.20.80:FF:000004">
    <property type="entry name" value="Beta-glucosidase 6-phospho-beta-glucosidase"/>
    <property type="match status" value="1"/>
</dbReference>
<proteinExistence type="inferred from homology"/>
<dbReference type="RefSeq" id="WP_008787360.1">
    <property type="nucleotide sequence ID" value="NZ_AKCB01000001.1"/>
</dbReference>
<evidence type="ECO:0000256" key="2">
    <source>
        <dbReference type="ARBA" id="ARBA00022801"/>
    </source>
</evidence>
<dbReference type="InterPro" id="IPR017853">
    <property type="entry name" value="GH"/>
</dbReference>
<keyword evidence="3" id="KW-0326">Glycosidase</keyword>
<name>E7G644_9FIRM</name>
<organism evidence="5 6">
    <name type="scientific">Coprobacillus cateniformis</name>
    <dbReference type="NCBI Taxonomy" id="100884"/>
    <lineage>
        <taxon>Bacteria</taxon>
        <taxon>Bacillati</taxon>
        <taxon>Bacillota</taxon>
        <taxon>Erysipelotrichia</taxon>
        <taxon>Erysipelotrichales</taxon>
        <taxon>Coprobacillaceae</taxon>
        <taxon>Coprobacillus</taxon>
    </lineage>
</organism>
<dbReference type="Gene3D" id="3.20.20.80">
    <property type="entry name" value="Glycosidases"/>
    <property type="match status" value="1"/>
</dbReference>
<comment type="similarity">
    <text evidence="1 4">Belongs to the glycosyl hydrolase 1 family.</text>
</comment>
<evidence type="ECO:0000256" key="3">
    <source>
        <dbReference type="ARBA" id="ARBA00023295"/>
    </source>
</evidence>
<evidence type="ECO:0000256" key="1">
    <source>
        <dbReference type="ARBA" id="ARBA00010838"/>
    </source>
</evidence>
<dbReference type="HOGENOM" id="CLU_001859_0_1_9"/>
<dbReference type="AlphaFoldDB" id="E7G644"/>
<protein>
    <submittedName>
        <fullName evidence="5">Glycoside hydrolase family 1</fullName>
    </submittedName>
</protein>
<dbReference type="PANTHER" id="PTHR10353:SF136">
    <property type="entry name" value="ARYL-PHOSPHO-BETA-D-GLUCOSIDASE BGLC"/>
    <property type="match status" value="1"/>
</dbReference>
<dbReference type="GO" id="GO:0016052">
    <property type="term" value="P:carbohydrate catabolic process"/>
    <property type="evidence" value="ECO:0007669"/>
    <property type="project" value="TreeGrafter"/>
</dbReference>
<dbReference type="EMBL" id="ADKX01000001">
    <property type="protein sequence ID" value="EFW06695.1"/>
    <property type="molecule type" value="Genomic_DNA"/>
</dbReference>
<gene>
    <name evidence="5" type="ORF">HMPREF9488_00232</name>
</gene>
<reference evidence="5 6" key="1">
    <citation type="submission" date="2010-12" db="EMBL/GenBank/DDBJ databases">
        <title>The Genome Sequence of Coprobacillus sp. strain 29_1.</title>
        <authorList>
            <consortium name="The Broad Institute Genome Sequencing Platform"/>
            <person name="Earl A."/>
            <person name="Ward D."/>
            <person name="Feldgarden M."/>
            <person name="Gevers D."/>
            <person name="Daigneault M."/>
            <person name="Sibley C.D."/>
            <person name="White A."/>
            <person name="Strauss J."/>
            <person name="Allen-Vercoe E."/>
            <person name="Young S.K."/>
            <person name="Zeng Q."/>
            <person name="Gargeya S."/>
            <person name="Fitzgerald M."/>
            <person name="Haas B."/>
            <person name="Abouelleil A."/>
            <person name="Alvarado L."/>
            <person name="Arachchi H.M."/>
            <person name="Berlin A."/>
            <person name="Brown A."/>
            <person name="Chapman S.B."/>
            <person name="Chen Z."/>
            <person name="Dunbar C."/>
            <person name="Freedman E."/>
            <person name="Gearin G."/>
            <person name="Gellesch M."/>
            <person name="Goldberg J."/>
            <person name="Griggs A."/>
            <person name="Gujja S."/>
            <person name="Heilman E."/>
            <person name="Heiman D."/>
            <person name="Howarth C."/>
            <person name="Larson L."/>
            <person name="Lui A."/>
            <person name="MacDonald P.J.P."/>
            <person name="Mehta T."/>
            <person name="Montmayeur A."/>
            <person name="Murphy C."/>
            <person name="Neiman D."/>
            <person name="Pearson M."/>
            <person name="Priest M."/>
            <person name="Roberts A."/>
            <person name="Saif S."/>
            <person name="Shea T."/>
            <person name="Shenoy N."/>
            <person name="Sisk P."/>
            <person name="Stolte C."/>
            <person name="Sykes S."/>
            <person name="White J."/>
            <person name="Yandava C."/>
            <person name="Nusbaum C."/>
            <person name="Birren B."/>
        </authorList>
    </citation>
    <scope>NUCLEOTIDE SEQUENCE [LARGE SCALE GENOMIC DNA]</scope>
    <source>
        <strain evidence="5 6">29_1</strain>
    </source>
</reference>
<dbReference type="PRINTS" id="PR00131">
    <property type="entry name" value="GLHYDRLASE1"/>
</dbReference>